<evidence type="ECO:0000256" key="7">
    <source>
        <dbReference type="SAM" id="SignalP"/>
    </source>
</evidence>
<dbReference type="InterPro" id="IPR043325">
    <property type="entry name" value="LTSS"/>
</dbReference>
<comment type="similarity">
    <text evidence="1">Belongs to the plant LTP family.</text>
</comment>
<dbReference type="Pfam" id="PF14368">
    <property type="entry name" value="LTP_2"/>
    <property type="match status" value="1"/>
</dbReference>
<evidence type="ECO:0000259" key="8">
    <source>
        <dbReference type="SMART" id="SM00499"/>
    </source>
</evidence>
<accession>A0A9Q0HV10</accession>
<keyword evidence="4" id="KW-0325">Glycoprotein</keyword>
<evidence type="ECO:0000256" key="4">
    <source>
        <dbReference type="ARBA" id="ARBA00023180"/>
    </source>
</evidence>
<dbReference type="EMBL" id="JAMQYH010000002">
    <property type="protein sequence ID" value="KAJ1699582.1"/>
    <property type="molecule type" value="Genomic_DNA"/>
</dbReference>
<keyword evidence="6" id="KW-0472">Membrane</keyword>
<sequence length="218" mass="22309">MACFYHLSKSSLLIFFFLSLANSVLCKSIHHKPSPVQAPSPALVGTRPPAPVEASTPALAPVDAPSPDSTLAPAYAPTKDCSPYAHGLLECLDYLQSGSSTAKPDPTCCTDLRSIVKEDVSCLCGLLTGNQNDFGFPINSSRVFSLPYTCAFTLPTSSECNALVGGPTVAAAPGPSASKGVADAASPPLSPKSLAVALPITVFTIAAAIVASTLSLMV</sequence>
<dbReference type="InterPro" id="IPR016140">
    <property type="entry name" value="Bifunc_inhib/LTP/seed_store"/>
</dbReference>
<feature type="domain" description="Bifunctional inhibitor/plant lipid transfer protein/seed storage helical" evidence="8">
    <location>
        <begin position="81"/>
        <end position="160"/>
    </location>
</feature>
<keyword evidence="10" id="KW-1185">Reference proteome</keyword>
<comment type="caution">
    <text evidence="9">The sequence shown here is derived from an EMBL/GenBank/DDBJ whole genome shotgun (WGS) entry which is preliminary data.</text>
</comment>
<keyword evidence="2 7" id="KW-0732">Signal</keyword>
<evidence type="ECO:0000256" key="5">
    <source>
        <dbReference type="SAM" id="MobiDB-lite"/>
    </source>
</evidence>
<dbReference type="SMART" id="SM00499">
    <property type="entry name" value="AAI"/>
    <property type="match status" value="1"/>
</dbReference>
<feature type="chain" id="PRO_5040365475" description="Bifunctional inhibitor/plant lipid transfer protein/seed storage helical domain-containing protein" evidence="7">
    <location>
        <begin position="27"/>
        <end position="218"/>
    </location>
</feature>
<dbReference type="Proteomes" id="UP001151287">
    <property type="component" value="Unassembled WGS sequence"/>
</dbReference>
<dbReference type="OrthoDB" id="659547at2759"/>
<dbReference type="SUPFAM" id="SSF47699">
    <property type="entry name" value="Bifunctional inhibitor/lipid-transfer protein/seed storage 2S albumin"/>
    <property type="match status" value="1"/>
</dbReference>
<feature type="transmembrane region" description="Helical" evidence="6">
    <location>
        <begin position="194"/>
        <end position="217"/>
    </location>
</feature>
<proteinExistence type="inferred from homology"/>
<keyword evidence="3" id="KW-1015">Disulfide bond</keyword>
<reference evidence="9" key="1">
    <citation type="journal article" date="2022" name="Cell">
        <title>Repeat-based holocentromeres influence genome architecture and karyotype evolution.</title>
        <authorList>
            <person name="Hofstatter P.G."/>
            <person name="Thangavel G."/>
            <person name="Lux T."/>
            <person name="Neumann P."/>
            <person name="Vondrak T."/>
            <person name="Novak P."/>
            <person name="Zhang M."/>
            <person name="Costa L."/>
            <person name="Castellani M."/>
            <person name="Scott A."/>
            <person name="Toegelov H."/>
            <person name="Fuchs J."/>
            <person name="Mata-Sucre Y."/>
            <person name="Dias Y."/>
            <person name="Vanzela A.L.L."/>
            <person name="Huettel B."/>
            <person name="Almeida C.C.S."/>
            <person name="Simkova H."/>
            <person name="Souza G."/>
            <person name="Pedrosa-Harand A."/>
            <person name="Macas J."/>
            <person name="Mayer K.F.X."/>
            <person name="Houben A."/>
            <person name="Marques A."/>
        </authorList>
    </citation>
    <scope>NUCLEOTIDE SEQUENCE</scope>
    <source>
        <strain evidence="9">RhyBre1mFocal</strain>
    </source>
</reference>
<dbReference type="Gene3D" id="1.10.110.10">
    <property type="entry name" value="Plant lipid-transfer and hydrophobic proteins"/>
    <property type="match status" value="1"/>
</dbReference>
<dbReference type="AlphaFoldDB" id="A0A9Q0HV10"/>
<gene>
    <name evidence="9" type="ORF">LUZ63_008094</name>
</gene>
<keyword evidence="6" id="KW-0812">Transmembrane</keyword>
<keyword evidence="6" id="KW-1133">Transmembrane helix</keyword>
<evidence type="ECO:0000256" key="1">
    <source>
        <dbReference type="ARBA" id="ARBA00009748"/>
    </source>
</evidence>
<evidence type="ECO:0000256" key="2">
    <source>
        <dbReference type="ARBA" id="ARBA00022729"/>
    </source>
</evidence>
<evidence type="ECO:0000256" key="6">
    <source>
        <dbReference type="SAM" id="Phobius"/>
    </source>
</evidence>
<protein>
    <recommendedName>
        <fullName evidence="8">Bifunctional inhibitor/plant lipid transfer protein/seed storage helical domain-containing protein</fullName>
    </recommendedName>
</protein>
<feature type="region of interest" description="Disordered" evidence="5">
    <location>
        <begin position="34"/>
        <end position="66"/>
    </location>
</feature>
<evidence type="ECO:0000313" key="10">
    <source>
        <dbReference type="Proteomes" id="UP001151287"/>
    </source>
</evidence>
<feature type="signal peptide" evidence="7">
    <location>
        <begin position="1"/>
        <end position="26"/>
    </location>
</feature>
<evidence type="ECO:0000256" key="3">
    <source>
        <dbReference type="ARBA" id="ARBA00023157"/>
    </source>
</evidence>
<name>A0A9Q0HV10_9POAL</name>
<dbReference type="InterPro" id="IPR036312">
    <property type="entry name" value="Bifun_inhib/LTP/seed_sf"/>
</dbReference>
<organism evidence="9 10">
    <name type="scientific">Rhynchospora breviuscula</name>
    <dbReference type="NCBI Taxonomy" id="2022672"/>
    <lineage>
        <taxon>Eukaryota</taxon>
        <taxon>Viridiplantae</taxon>
        <taxon>Streptophyta</taxon>
        <taxon>Embryophyta</taxon>
        <taxon>Tracheophyta</taxon>
        <taxon>Spermatophyta</taxon>
        <taxon>Magnoliopsida</taxon>
        <taxon>Liliopsida</taxon>
        <taxon>Poales</taxon>
        <taxon>Cyperaceae</taxon>
        <taxon>Cyperoideae</taxon>
        <taxon>Rhynchosporeae</taxon>
        <taxon>Rhynchospora</taxon>
    </lineage>
</organism>
<dbReference type="CDD" id="cd00010">
    <property type="entry name" value="AAI_LTSS"/>
    <property type="match status" value="1"/>
</dbReference>
<dbReference type="PANTHER" id="PTHR33044">
    <property type="entry name" value="BIFUNCTIONAL INHIBITOR/LIPID-TRANSFER PROTEIN/SEED STORAGE 2S ALBUMIN SUPERFAMILY PROTEIN-RELATED"/>
    <property type="match status" value="1"/>
</dbReference>
<evidence type="ECO:0000313" key="9">
    <source>
        <dbReference type="EMBL" id="KAJ1699582.1"/>
    </source>
</evidence>